<reference evidence="3" key="1">
    <citation type="submission" date="2019-10" db="EMBL/GenBank/DDBJ databases">
        <authorList>
            <consortium name="DOE Joint Genome Institute"/>
            <person name="Kuo A."/>
            <person name="Miyauchi S."/>
            <person name="Kiss E."/>
            <person name="Drula E."/>
            <person name="Kohler A."/>
            <person name="Sanchez-Garcia M."/>
            <person name="Andreopoulos B."/>
            <person name="Barry K.W."/>
            <person name="Bonito G."/>
            <person name="Buee M."/>
            <person name="Carver A."/>
            <person name="Chen C."/>
            <person name="Cichocki N."/>
            <person name="Clum A."/>
            <person name="Culley D."/>
            <person name="Crous P.W."/>
            <person name="Fauchery L."/>
            <person name="Girlanda M."/>
            <person name="Hayes R."/>
            <person name="Keri Z."/>
            <person name="LaButti K."/>
            <person name="Lipzen A."/>
            <person name="Lombard V."/>
            <person name="Magnuson J."/>
            <person name="Maillard F."/>
            <person name="Morin E."/>
            <person name="Murat C."/>
            <person name="Nolan M."/>
            <person name="Ohm R."/>
            <person name="Pangilinan J."/>
            <person name="Pereira M."/>
            <person name="Perotto S."/>
            <person name="Peter M."/>
            <person name="Riley R."/>
            <person name="Sitrit Y."/>
            <person name="Stielow B."/>
            <person name="Szollosi G."/>
            <person name="Zifcakova L."/>
            <person name="Stursova M."/>
            <person name="Spatafora J.W."/>
            <person name="Tedersoo L."/>
            <person name="Vaario L.-M."/>
            <person name="Yamada A."/>
            <person name="Yan M."/>
            <person name="Wang P."/>
            <person name="Xu J."/>
            <person name="Bruns T."/>
            <person name="Baldrian P."/>
            <person name="Vilgalys R."/>
            <person name="Henrissat B."/>
            <person name="Grigoriev I.V."/>
            <person name="Hibbett D."/>
            <person name="Nagy L.G."/>
            <person name="Martin F.M."/>
        </authorList>
    </citation>
    <scope>NUCLEOTIDE SEQUENCE</scope>
    <source>
        <strain evidence="3">BED1</strain>
    </source>
</reference>
<evidence type="ECO:0000313" key="3">
    <source>
        <dbReference type="EMBL" id="KAF8450615.1"/>
    </source>
</evidence>
<dbReference type="Gene3D" id="3.40.50.150">
    <property type="entry name" value="Vaccinia Virus protein VP39"/>
    <property type="match status" value="1"/>
</dbReference>
<accession>A0AAD4C6B9</accession>
<dbReference type="GO" id="GO:0032259">
    <property type="term" value="P:methylation"/>
    <property type="evidence" value="ECO:0007669"/>
    <property type="project" value="UniProtKB-KW"/>
</dbReference>
<feature type="chain" id="PRO_5042198773" evidence="2">
    <location>
        <begin position="20"/>
        <end position="390"/>
    </location>
</feature>
<dbReference type="NCBIfam" id="NF037959">
    <property type="entry name" value="MFS_SpdSyn"/>
    <property type="match status" value="1"/>
</dbReference>
<gene>
    <name evidence="3" type="ORF">L210DRAFT_2400747</name>
</gene>
<keyword evidence="2" id="KW-0732">Signal</keyword>
<keyword evidence="1" id="KW-0620">Polyamine biosynthesis</keyword>
<reference evidence="3" key="2">
    <citation type="journal article" date="2020" name="Nat. Commun.">
        <title>Large-scale genome sequencing of mycorrhizal fungi provides insights into the early evolution of symbiotic traits.</title>
        <authorList>
            <person name="Miyauchi S."/>
            <person name="Kiss E."/>
            <person name="Kuo A."/>
            <person name="Drula E."/>
            <person name="Kohler A."/>
            <person name="Sanchez-Garcia M."/>
            <person name="Morin E."/>
            <person name="Andreopoulos B."/>
            <person name="Barry K.W."/>
            <person name="Bonito G."/>
            <person name="Buee M."/>
            <person name="Carver A."/>
            <person name="Chen C."/>
            <person name="Cichocki N."/>
            <person name="Clum A."/>
            <person name="Culley D."/>
            <person name="Crous P.W."/>
            <person name="Fauchery L."/>
            <person name="Girlanda M."/>
            <person name="Hayes R.D."/>
            <person name="Keri Z."/>
            <person name="LaButti K."/>
            <person name="Lipzen A."/>
            <person name="Lombard V."/>
            <person name="Magnuson J."/>
            <person name="Maillard F."/>
            <person name="Murat C."/>
            <person name="Nolan M."/>
            <person name="Ohm R.A."/>
            <person name="Pangilinan J."/>
            <person name="Pereira M.F."/>
            <person name="Perotto S."/>
            <person name="Peter M."/>
            <person name="Pfister S."/>
            <person name="Riley R."/>
            <person name="Sitrit Y."/>
            <person name="Stielow J.B."/>
            <person name="Szollosi G."/>
            <person name="Zifcakova L."/>
            <person name="Stursova M."/>
            <person name="Spatafora J.W."/>
            <person name="Tedersoo L."/>
            <person name="Vaario L.M."/>
            <person name="Yamada A."/>
            <person name="Yan M."/>
            <person name="Wang P."/>
            <person name="Xu J."/>
            <person name="Bruns T."/>
            <person name="Baldrian P."/>
            <person name="Vilgalys R."/>
            <person name="Dunand C."/>
            <person name="Henrissat B."/>
            <person name="Grigoriev I.V."/>
            <person name="Hibbett D."/>
            <person name="Nagy L.G."/>
            <person name="Martin F.M."/>
        </authorList>
    </citation>
    <scope>NUCLEOTIDE SEQUENCE</scope>
    <source>
        <strain evidence="3">BED1</strain>
    </source>
</reference>
<feature type="signal peptide" evidence="2">
    <location>
        <begin position="1"/>
        <end position="19"/>
    </location>
</feature>
<dbReference type="GO" id="GO:0008168">
    <property type="term" value="F:methyltransferase activity"/>
    <property type="evidence" value="ECO:0007669"/>
    <property type="project" value="UniProtKB-KW"/>
</dbReference>
<dbReference type="PANTHER" id="PTHR43317">
    <property type="entry name" value="THERMOSPERMINE SYNTHASE ACAULIS5"/>
    <property type="match status" value="1"/>
</dbReference>
<evidence type="ECO:0000256" key="2">
    <source>
        <dbReference type="SAM" id="SignalP"/>
    </source>
</evidence>
<organism evidence="3 4">
    <name type="scientific">Boletus edulis BED1</name>
    <dbReference type="NCBI Taxonomy" id="1328754"/>
    <lineage>
        <taxon>Eukaryota</taxon>
        <taxon>Fungi</taxon>
        <taxon>Dikarya</taxon>
        <taxon>Basidiomycota</taxon>
        <taxon>Agaricomycotina</taxon>
        <taxon>Agaricomycetes</taxon>
        <taxon>Agaricomycetidae</taxon>
        <taxon>Boletales</taxon>
        <taxon>Boletineae</taxon>
        <taxon>Boletaceae</taxon>
        <taxon>Boletoideae</taxon>
        <taxon>Boletus</taxon>
    </lineage>
</organism>
<comment type="caution">
    <text evidence="3">The sequence shown here is derived from an EMBL/GenBank/DDBJ whole genome shotgun (WGS) entry which is preliminary data.</text>
</comment>
<dbReference type="PANTHER" id="PTHR43317:SF1">
    <property type="entry name" value="THERMOSPERMINE SYNTHASE ACAULIS5"/>
    <property type="match status" value="1"/>
</dbReference>
<keyword evidence="4" id="KW-1185">Reference proteome</keyword>
<dbReference type="Proteomes" id="UP001194468">
    <property type="component" value="Unassembled WGS sequence"/>
</dbReference>
<keyword evidence="3" id="KW-0808">Transferase</keyword>
<dbReference type="EMBL" id="WHUW01000002">
    <property type="protein sequence ID" value="KAF8450615.1"/>
    <property type="molecule type" value="Genomic_DNA"/>
</dbReference>
<evidence type="ECO:0000256" key="1">
    <source>
        <dbReference type="ARBA" id="ARBA00023115"/>
    </source>
</evidence>
<dbReference type="InterPro" id="IPR029063">
    <property type="entry name" value="SAM-dependent_MTases_sf"/>
</dbReference>
<dbReference type="GO" id="GO:0006596">
    <property type="term" value="P:polyamine biosynthetic process"/>
    <property type="evidence" value="ECO:0007669"/>
    <property type="project" value="UniProtKB-KW"/>
</dbReference>
<dbReference type="AlphaFoldDB" id="A0AAD4C6B9"/>
<name>A0AAD4C6B9_BOLED</name>
<proteinExistence type="predicted"/>
<dbReference type="SUPFAM" id="SSF53335">
    <property type="entry name" value="S-adenosyl-L-methionine-dependent methyltransferases"/>
    <property type="match status" value="1"/>
</dbReference>
<dbReference type="Pfam" id="PF01564">
    <property type="entry name" value="Spermine_synth"/>
    <property type="match status" value="1"/>
</dbReference>
<protein>
    <submittedName>
        <fullName evidence="3">S-adenosyl-L-methionine-dependent methyltransferase</fullName>
    </submittedName>
</protein>
<sequence>MSIPAMFFLFPVLWSPTLSSSGVFPYQKGQDYPLRILSSKDSVTGVIVVGELGLLPPKPEVADPTTVHSIRYLRASHSLLGGVWMGSHVDSFDGFPSRTDQAGTPLGDSIHNNFVLQEAVRLVSNNLQGDVDEPETALIIGLGAGISADAFIRHGISTTIVEIDPAVYDAARKYFGLVYPGDDHVFLEDARNWLHKRRAAMESDESKNLSTFDIIIHDCFSEGVPQHLFSVEFWNDLKSIMKADGVVAVNFAGRFGSRPTRAVTTTLLRVFGQCRVFHDLSNPVLEDQFYPDFLNMVYFCSPSPYPLMFRPAVDADYLHSYLRRDVLSGLDKREVSISQLMGSEVWSKDTEENFMLTDMNNTLNAWQSEEALERWKFMRKIIPDILWETY</sequence>
<keyword evidence="3" id="KW-0489">Methyltransferase</keyword>
<evidence type="ECO:0000313" key="4">
    <source>
        <dbReference type="Proteomes" id="UP001194468"/>
    </source>
</evidence>